<protein>
    <submittedName>
        <fullName evidence="1">Uncharacterized protein</fullName>
    </submittedName>
</protein>
<dbReference type="InterPro" id="IPR032675">
    <property type="entry name" value="LRR_dom_sf"/>
</dbReference>
<sequence length="726" mass="81020">MDNEPGSARQDGGPPTVRRIRPMPLLNLPCTRSEDRPICILLHRLSAYNEILWYAGLELREDKGNALGELTLGVAADSQHEMAWRPAAMDSEAIAVSLLASLLSLHRCIVAVDLNPAIAKRPFLLNWVQYGRGVRSLSIRENPRHEENVIKAVVNVLNPLDKHMIPLLEEYHNYSVRRPALAVPPRQNGRATLTALDVAALDLSGPRARQFITLLSDNRTITELTVGACAFTYGCVDMSDGFCRYLAQEDSVLKKLTIRTADVNKGALQSLAKAIASMTSLEELVLDVDLYNVHEKSFFAEIVARNKTLRSMSIIWPRSCVVTSILQNVEHPVGNAGKRIEPWLLALPENTVLSSLTIDLLGFTEYECCAFFQALTRNTTLRKVTVGHLPARGSLKEICRTIRESSMAGKVLIQDIHVSFDNLAMLPDCPEVTSVTISSIHLIERDHIYSAFSDVLVECRTLTTLHVCVHSYFFDHAVHMSMATYVIGATTLRDFELHIYVDRTERELEDRHISEAPVSPLAHALSAHPHLIKITLRELRVNERDARLLAEASLGSRALTEMTFAALGARANEAFLRVALSRIESNYRLLRLSLPACRDRDAELVFIRDVTRRNSSLVTRAARFVMGEEDAYCARAVEMMAGHTALSELVCEMATVEAGEATAMIKRALSLPCLTSLNGFMKMAGVVKHRVECAGGRGRTLEHLNEDCWLHIRKYLKVVDIVPWKR</sequence>
<dbReference type="SUPFAM" id="SSF52047">
    <property type="entry name" value="RNI-like"/>
    <property type="match status" value="1"/>
</dbReference>
<keyword evidence="2" id="KW-1185">Reference proteome</keyword>
<dbReference type="Proteomes" id="UP000821837">
    <property type="component" value="Chromosome 6"/>
</dbReference>
<reference evidence="1" key="2">
    <citation type="submission" date="2021-09" db="EMBL/GenBank/DDBJ databases">
        <authorList>
            <person name="Jia N."/>
            <person name="Wang J."/>
            <person name="Shi W."/>
            <person name="Du L."/>
            <person name="Sun Y."/>
            <person name="Zhan W."/>
            <person name="Jiang J."/>
            <person name="Wang Q."/>
            <person name="Zhang B."/>
            <person name="Ji P."/>
            <person name="Sakyi L.B."/>
            <person name="Cui X."/>
            <person name="Yuan T."/>
            <person name="Jiang B."/>
            <person name="Yang W."/>
            <person name="Lam T.T.-Y."/>
            <person name="Chang Q."/>
            <person name="Ding S."/>
            <person name="Wang X."/>
            <person name="Zhu J."/>
            <person name="Ruan X."/>
            <person name="Zhao L."/>
            <person name="Wei J."/>
            <person name="Que T."/>
            <person name="Du C."/>
            <person name="Cheng J."/>
            <person name="Dai P."/>
            <person name="Han X."/>
            <person name="Huang E."/>
            <person name="Gao Y."/>
            <person name="Liu J."/>
            <person name="Shao H."/>
            <person name="Ye R."/>
            <person name="Li L."/>
            <person name="Wei W."/>
            <person name="Wang X."/>
            <person name="Wang C."/>
            <person name="Huo Q."/>
            <person name="Li W."/>
            <person name="Guo W."/>
            <person name="Chen H."/>
            <person name="Chen S."/>
            <person name="Zhou L."/>
            <person name="Zhou L."/>
            <person name="Ni X."/>
            <person name="Tian J."/>
            <person name="Zhou Y."/>
            <person name="Sheng Y."/>
            <person name="Liu T."/>
            <person name="Pan Y."/>
            <person name="Xia L."/>
            <person name="Li J."/>
            <person name="Zhao F."/>
            <person name="Cao W."/>
        </authorList>
    </citation>
    <scope>NUCLEOTIDE SEQUENCE</scope>
    <source>
        <strain evidence="1">Rsan-2018</strain>
        <tissue evidence="1">Larvae</tissue>
    </source>
</reference>
<dbReference type="Gene3D" id="3.80.10.10">
    <property type="entry name" value="Ribonuclease Inhibitor"/>
    <property type="match status" value="2"/>
</dbReference>
<accession>A0A9D4PL31</accession>
<evidence type="ECO:0000313" key="1">
    <source>
        <dbReference type="EMBL" id="KAH7946595.1"/>
    </source>
</evidence>
<dbReference type="EMBL" id="JABSTV010001252">
    <property type="protein sequence ID" value="KAH7946595.1"/>
    <property type="molecule type" value="Genomic_DNA"/>
</dbReference>
<evidence type="ECO:0000313" key="2">
    <source>
        <dbReference type="Proteomes" id="UP000821837"/>
    </source>
</evidence>
<dbReference type="AlphaFoldDB" id="A0A9D4PL31"/>
<name>A0A9D4PL31_RHISA</name>
<dbReference type="VEuPathDB" id="VectorBase:RSAN_053904"/>
<proteinExistence type="predicted"/>
<reference evidence="1" key="1">
    <citation type="journal article" date="2020" name="Cell">
        <title>Large-Scale Comparative Analyses of Tick Genomes Elucidate Their Genetic Diversity and Vector Capacities.</title>
        <authorList>
            <consortium name="Tick Genome and Microbiome Consortium (TIGMIC)"/>
            <person name="Jia N."/>
            <person name="Wang J."/>
            <person name="Shi W."/>
            <person name="Du L."/>
            <person name="Sun Y."/>
            <person name="Zhan W."/>
            <person name="Jiang J.F."/>
            <person name="Wang Q."/>
            <person name="Zhang B."/>
            <person name="Ji P."/>
            <person name="Bell-Sakyi L."/>
            <person name="Cui X.M."/>
            <person name="Yuan T.T."/>
            <person name="Jiang B.G."/>
            <person name="Yang W.F."/>
            <person name="Lam T.T."/>
            <person name="Chang Q.C."/>
            <person name="Ding S.J."/>
            <person name="Wang X.J."/>
            <person name="Zhu J.G."/>
            <person name="Ruan X.D."/>
            <person name="Zhao L."/>
            <person name="Wei J.T."/>
            <person name="Ye R.Z."/>
            <person name="Que T.C."/>
            <person name="Du C.H."/>
            <person name="Zhou Y.H."/>
            <person name="Cheng J.X."/>
            <person name="Dai P.F."/>
            <person name="Guo W.B."/>
            <person name="Han X.H."/>
            <person name="Huang E.J."/>
            <person name="Li L.F."/>
            <person name="Wei W."/>
            <person name="Gao Y.C."/>
            <person name="Liu J.Z."/>
            <person name="Shao H.Z."/>
            <person name="Wang X."/>
            <person name="Wang C.C."/>
            <person name="Yang T.C."/>
            <person name="Huo Q.B."/>
            <person name="Li W."/>
            <person name="Chen H.Y."/>
            <person name="Chen S.E."/>
            <person name="Zhou L.G."/>
            <person name="Ni X.B."/>
            <person name="Tian J.H."/>
            <person name="Sheng Y."/>
            <person name="Liu T."/>
            <person name="Pan Y.S."/>
            <person name="Xia L.Y."/>
            <person name="Li J."/>
            <person name="Zhao F."/>
            <person name="Cao W.C."/>
        </authorList>
    </citation>
    <scope>NUCLEOTIDE SEQUENCE</scope>
    <source>
        <strain evidence="1">Rsan-2018</strain>
    </source>
</reference>
<organism evidence="1 2">
    <name type="scientific">Rhipicephalus sanguineus</name>
    <name type="common">Brown dog tick</name>
    <name type="synonym">Ixodes sanguineus</name>
    <dbReference type="NCBI Taxonomy" id="34632"/>
    <lineage>
        <taxon>Eukaryota</taxon>
        <taxon>Metazoa</taxon>
        <taxon>Ecdysozoa</taxon>
        <taxon>Arthropoda</taxon>
        <taxon>Chelicerata</taxon>
        <taxon>Arachnida</taxon>
        <taxon>Acari</taxon>
        <taxon>Parasitiformes</taxon>
        <taxon>Ixodida</taxon>
        <taxon>Ixodoidea</taxon>
        <taxon>Ixodidae</taxon>
        <taxon>Rhipicephalinae</taxon>
        <taxon>Rhipicephalus</taxon>
        <taxon>Rhipicephalus</taxon>
    </lineage>
</organism>
<gene>
    <name evidence="1" type="ORF">HPB52_001839</name>
</gene>
<comment type="caution">
    <text evidence="1">The sequence shown here is derived from an EMBL/GenBank/DDBJ whole genome shotgun (WGS) entry which is preliminary data.</text>
</comment>